<dbReference type="SUPFAM" id="SSF102114">
    <property type="entry name" value="Radical SAM enzymes"/>
    <property type="match status" value="1"/>
</dbReference>
<keyword evidence="3" id="KW-0479">Metal-binding</keyword>
<reference evidence="6" key="1">
    <citation type="submission" date="2020-06" db="EMBL/GenBank/DDBJ databases">
        <title>Stable isotope informed genome-resolved metagenomics uncovers potential trophic interactions in rhizosphere soil.</title>
        <authorList>
            <person name="Starr E.P."/>
            <person name="Shi S."/>
            <person name="Blazewicz S.J."/>
            <person name="Koch B.J."/>
            <person name="Probst A.J."/>
            <person name="Hungate B.A."/>
            <person name="Pett-Ridge J."/>
            <person name="Firestone M.K."/>
            <person name="Banfield J.F."/>
        </authorList>
    </citation>
    <scope>NUCLEOTIDE SEQUENCE</scope>
    <source>
        <strain evidence="6">YM_69_17</strain>
    </source>
</reference>
<gene>
    <name evidence="6" type="ORF">JF625_04605</name>
</gene>
<sequence>MTMKTLFLQAPSFDGFDGGAGSRYQAKREIKSFWYPTWLAQPAALVEGSKLIDGPPSRTSPAAVAAQAKDYDLAVLHTSTPSFASDVKMIEALKAVNPNLKAGLVGAKVAVDPNGSMAGSPLIDFVARNEFDFTIKEVADGRDLSKIDGLTYRNAEGVVVHNPERTILENMDSLPFVSPVYHRDLVIEDYFIGYLKHPYLSIYTGRGCKSRCTFCLWPQTVGGHRYRTRSVGHVIDEIRWAKQTMPQIREFFFDDDTFTDDLPRAEAIARELGKLG</sequence>
<name>A0A952FKP3_9PROT</name>
<evidence type="ECO:0000256" key="2">
    <source>
        <dbReference type="ARBA" id="ARBA00022691"/>
    </source>
</evidence>
<dbReference type="GO" id="GO:0046872">
    <property type="term" value="F:metal ion binding"/>
    <property type="evidence" value="ECO:0007669"/>
    <property type="project" value="UniProtKB-KW"/>
</dbReference>
<dbReference type="Proteomes" id="UP000700706">
    <property type="component" value="Unassembled WGS sequence"/>
</dbReference>
<keyword evidence="4" id="KW-0408">Iron</keyword>
<feature type="non-terminal residue" evidence="6">
    <location>
        <position position="276"/>
    </location>
</feature>
<dbReference type="EMBL" id="JAEKLZ010000105">
    <property type="protein sequence ID" value="MBW8724424.1"/>
    <property type="molecule type" value="Genomic_DNA"/>
</dbReference>
<comment type="cofactor">
    <cofactor evidence="1">
        <name>[4Fe-4S] cluster</name>
        <dbReference type="ChEBI" id="CHEBI:49883"/>
    </cofactor>
</comment>
<dbReference type="PANTHER" id="PTHR43409">
    <property type="entry name" value="ANAEROBIC MAGNESIUM-PROTOPORPHYRIN IX MONOMETHYL ESTER CYCLASE-RELATED"/>
    <property type="match status" value="1"/>
</dbReference>
<dbReference type="SFLD" id="SFLDG01082">
    <property type="entry name" value="B12-binding_domain_containing"/>
    <property type="match status" value="1"/>
</dbReference>
<accession>A0A952FKP3</accession>
<dbReference type="InterPro" id="IPR023404">
    <property type="entry name" value="rSAM_horseshoe"/>
</dbReference>
<evidence type="ECO:0000313" key="7">
    <source>
        <dbReference type="Proteomes" id="UP000700706"/>
    </source>
</evidence>
<keyword evidence="5" id="KW-0411">Iron-sulfur</keyword>
<dbReference type="PANTHER" id="PTHR43409:SF16">
    <property type="entry name" value="SLR0320 PROTEIN"/>
    <property type="match status" value="1"/>
</dbReference>
<dbReference type="Gene3D" id="3.80.30.20">
    <property type="entry name" value="tm_1862 like domain"/>
    <property type="match status" value="1"/>
</dbReference>
<protein>
    <submittedName>
        <fullName evidence="6">Hopanoid biosynthesis associated radical SAM protein HpnJ</fullName>
    </submittedName>
</protein>
<evidence type="ECO:0000313" key="6">
    <source>
        <dbReference type="EMBL" id="MBW8724424.1"/>
    </source>
</evidence>
<proteinExistence type="predicted"/>
<dbReference type="GO" id="GO:0003824">
    <property type="term" value="F:catalytic activity"/>
    <property type="evidence" value="ECO:0007669"/>
    <property type="project" value="InterPro"/>
</dbReference>
<evidence type="ECO:0000256" key="3">
    <source>
        <dbReference type="ARBA" id="ARBA00022723"/>
    </source>
</evidence>
<evidence type="ECO:0000256" key="4">
    <source>
        <dbReference type="ARBA" id="ARBA00023004"/>
    </source>
</evidence>
<dbReference type="AlphaFoldDB" id="A0A952FKP3"/>
<keyword evidence="2" id="KW-0949">S-adenosyl-L-methionine</keyword>
<dbReference type="GO" id="GO:0005829">
    <property type="term" value="C:cytosol"/>
    <property type="evidence" value="ECO:0007669"/>
    <property type="project" value="TreeGrafter"/>
</dbReference>
<dbReference type="GO" id="GO:0051536">
    <property type="term" value="F:iron-sulfur cluster binding"/>
    <property type="evidence" value="ECO:0007669"/>
    <property type="project" value="UniProtKB-KW"/>
</dbReference>
<dbReference type="SFLD" id="SFLDS00029">
    <property type="entry name" value="Radical_SAM"/>
    <property type="match status" value="1"/>
</dbReference>
<dbReference type="InterPro" id="IPR007197">
    <property type="entry name" value="rSAM"/>
</dbReference>
<dbReference type="InterPro" id="IPR058240">
    <property type="entry name" value="rSAM_sf"/>
</dbReference>
<evidence type="ECO:0000256" key="1">
    <source>
        <dbReference type="ARBA" id="ARBA00001966"/>
    </source>
</evidence>
<evidence type="ECO:0000256" key="5">
    <source>
        <dbReference type="ARBA" id="ARBA00023014"/>
    </source>
</evidence>
<organism evidence="6 7">
    <name type="scientific">Inquilinus limosus</name>
    <dbReference type="NCBI Taxonomy" id="171674"/>
    <lineage>
        <taxon>Bacteria</taxon>
        <taxon>Pseudomonadati</taxon>
        <taxon>Pseudomonadota</taxon>
        <taxon>Alphaproteobacteria</taxon>
        <taxon>Rhodospirillales</taxon>
        <taxon>Rhodospirillaceae</taxon>
        <taxon>Inquilinus</taxon>
    </lineage>
</organism>
<comment type="caution">
    <text evidence="6">The sequence shown here is derived from an EMBL/GenBank/DDBJ whole genome shotgun (WGS) entry which is preliminary data.</text>
</comment>
<dbReference type="InterPro" id="IPR051198">
    <property type="entry name" value="BchE-like"/>
</dbReference>